<gene>
    <name evidence="1" type="ORF">CEXT_805261</name>
</gene>
<protein>
    <submittedName>
        <fullName evidence="1">Uncharacterized protein</fullName>
    </submittedName>
</protein>
<dbReference type="EMBL" id="BPLR01001069">
    <property type="protein sequence ID" value="GIY99614.1"/>
    <property type="molecule type" value="Genomic_DNA"/>
</dbReference>
<reference evidence="1 2" key="1">
    <citation type="submission" date="2021-06" db="EMBL/GenBank/DDBJ databases">
        <title>Caerostris extrusa draft genome.</title>
        <authorList>
            <person name="Kono N."/>
            <person name="Arakawa K."/>
        </authorList>
    </citation>
    <scope>NUCLEOTIDE SEQUENCE [LARGE SCALE GENOMIC DNA]</scope>
</reference>
<name>A0AAV4XZX9_CAEEX</name>
<comment type="caution">
    <text evidence="1">The sequence shown here is derived from an EMBL/GenBank/DDBJ whole genome shotgun (WGS) entry which is preliminary data.</text>
</comment>
<proteinExistence type="predicted"/>
<dbReference type="Proteomes" id="UP001054945">
    <property type="component" value="Unassembled WGS sequence"/>
</dbReference>
<evidence type="ECO:0000313" key="2">
    <source>
        <dbReference type="Proteomes" id="UP001054945"/>
    </source>
</evidence>
<sequence>MSKGVVSTSDRSIANVREARCEQVAAFPPVAVSEERTERKRSKRKIACSQSFKREMSKQVGAAISLFCLLNVGVPQARVFVFQSAGSERYTAPGVVAITDFSPERSRVM</sequence>
<keyword evidence="2" id="KW-1185">Reference proteome</keyword>
<evidence type="ECO:0000313" key="1">
    <source>
        <dbReference type="EMBL" id="GIY99614.1"/>
    </source>
</evidence>
<dbReference type="AlphaFoldDB" id="A0AAV4XZX9"/>
<accession>A0AAV4XZX9</accession>
<organism evidence="1 2">
    <name type="scientific">Caerostris extrusa</name>
    <name type="common">Bark spider</name>
    <name type="synonym">Caerostris bankana</name>
    <dbReference type="NCBI Taxonomy" id="172846"/>
    <lineage>
        <taxon>Eukaryota</taxon>
        <taxon>Metazoa</taxon>
        <taxon>Ecdysozoa</taxon>
        <taxon>Arthropoda</taxon>
        <taxon>Chelicerata</taxon>
        <taxon>Arachnida</taxon>
        <taxon>Araneae</taxon>
        <taxon>Araneomorphae</taxon>
        <taxon>Entelegynae</taxon>
        <taxon>Araneoidea</taxon>
        <taxon>Araneidae</taxon>
        <taxon>Caerostris</taxon>
    </lineage>
</organism>